<proteinExistence type="predicted"/>
<comment type="caution">
    <text evidence="2">The sequence shown here is derived from an EMBL/GenBank/DDBJ whole genome shotgun (WGS) entry which is preliminary data.</text>
</comment>
<evidence type="ECO:0000256" key="1">
    <source>
        <dbReference type="SAM" id="Coils"/>
    </source>
</evidence>
<accession>A0A150JDW6</accession>
<evidence type="ECO:0000313" key="3">
    <source>
        <dbReference type="EMBL" id="KYC57771.1"/>
    </source>
</evidence>
<organism evidence="2 4">
    <name type="scientific">Candidatus Methanofastidiosum methylothiophilum</name>
    <dbReference type="NCBI Taxonomy" id="1705564"/>
    <lineage>
        <taxon>Archaea</taxon>
        <taxon>Methanobacteriati</taxon>
        <taxon>Methanobacteriota</taxon>
        <taxon>Stenosarchaea group</taxon>
        <taxon>Candidatus Methanofastidiosia</taxon>
        <taxon>Candidatus Methanofastidiosales</taxon>
        <taxon>Candidatus Methanofastidiosaceae</taxon>
        <taxon>Candidatus Methanofastidiosum</taxon>
    </lineage>
</organism>
<keyword evidence="1" id="KW-0175">Coiled coil</keyword>
<evidence type="ECO:0008006" key="5">
    <source>
        <dbReference type="Google" id="ProtNLM"/>
    </source>
</evidence>
<feature type="coiled-coil region" evidence="1">
    <location>
        <begin position="53"/>
        <end position="87"/>
    </location>
</feature>
<name>A0A150JK42_9EURY</name>
<dbReference type="EMBL" id="LNJE01000009">
    <property type="protein sequence ID" value="KYC57771.1"/>
    <property type="molecule type" value="Genomic_DNA"/>
</dbReference>
<protein>
    <recommendedName>
        <fullName evidence="5">DUF5320 domain-containing protein</fullName>
    </recommendedName>
</protein>
<reference evidence="2 4" key="1">
    <citation type="journal article" date="2016" name="ISME J.">
        <title>Chasing the elusive Euryarchaeota class WSA2: genomes reveal a uniquely fastidious methyl-reducing methanogen.</title>
        <authorList>
            <person name="Nobu M.K."/>
            <person name="Narihiro T."/>
            <person name="Kuroda K."/>
            <person name="Mei R."/>
            <person name="Liu W.T."/>
        </authorList>
    </citation>
    <scope>NUCLEOTIDE SEQUENCE [LARGE SCALE GENOMIC DNA]</scope>
    <source>
        <strain evidence="2">ADurb1013_Bin02101</strain>
        <strain evidence="3">ADurb1213_Bin02801</strain>
    </source>
</reference>
<accession>A0A150JK42</accession>
<accession>A0A150JKT2</accession>
<dbReference type="Proteomes" id="UP000092420">
    <property type="component" value="Unassembled WGS sequence"/>
</dbReference>
<evidence type="ECO:0000313" key="4">
    <source>
        <dbReference type="Proteomes" id="UP000092420"/>
    </source>
</evidence>
<sequence>MWGRTLPRGFRTYRGRNLYYPEYRIAGLGRGRGGLGRGLCAYLVGSEFFKEGIISKEEEKKILVDNIDLLKKEIQQLEARLNKISEEVE</sequence>
<evidence type="ECO:0000313" key="2">
    <source>
        <dbReference type="EMBL" id="KYC55420.1"/>
    </source>
</evidence>
<gene>
    <name evidence="2" type="ORF">AN188_00070</name>
    <name evidence="3" type="ORF">APG09_00911</name>
</gene>
<dbReference type="EMBL" id="LNJB01000001">
    <property type="protein sequence ID" value="KYC55420.1"/>
    <property type="molecule type" value="Genomic_DNA"/>
</dbReference>
<dbReference type="AlphaFoldDB" id="A0A150JK42"/>